<dbReference type="InterPro" id="IPR011545">
    <property type="entry name" value="DEAD/DEAH_box_helicase_dom"/>
</dbReference>
<keyword evidence="10 12" id="KW-0413">Isomerase</keyword>
<evidence type="ECO:0000256" key="1">
    <source>
        <dbReference type="ARBA" id="ARBA00022515"/>
    </source>
</evidence>
<evidence type="ECO:0000256" key="2">
    <source>
        <dbReference type="ARBA" id="ARBA00022705"/>
    </source>
</evidence>
<dbReference type="GO" id="GO:0006270">
    <property type="term" value="P:DNA replication initiation"/>
    <property type="evidence" value="ECO:0007669"/>
    <property type="project" value="TreeGrafter"/>
</dbReference>
<evidence type="ECO:0000256" key="8">
    <source>
        <dbReference type="ARBA" id="ARBA00022840"/>
    </source>
</evidence>
<keyword evidence="9 12" id="KW-0238">DNA-binding</keyword>
<dbReference type="EC" id="5.6.2.4" evidence="12"/>
<dbReference type="SMART" id="SM00490">
    <property type="entry name" value="HELICc"/>
    <property type="match status" value="1"/>
</dbReference>
<dbReference type="Pfam" id="PF17764">
    <property type="entry name" value="PriA_3primeBD"/>
    <property type="match status" value="1"/>
</dbReference>
<dbReference type="PROSITE" id="PS51192">
    <property type="entry name" value="HELICASE_ATP_BIND_1"/>
    <property type="match status" value="1"/>
</dbReference>
<dbReference type="CDD" id="cd17929">
    <property type="entry name" value="DEXHc_priA"/>
    <property type="match status" value="1"/>
</dbReference>
<evidence type="ECO:0000259" key="14">
    <source>
        <dbReference type="PROSITE" id="PS51194"/>
    </source>
</evidence>
<dbReference type="Gene3D" id="3.40.1440.60">
    <property type="entry name" value="PriA, 3(prime) DNA-binding domain"/>
    <property type="match status" value="1"/>
</dbReference>
<protein>
    <recommendedName>
        <fullName evidence="12">Replication restart protein PriA</fullName>
    </recommendedName>
    <alternativeName>
        <fullName evidence="12">ATP-dependent DNA helicase PriA</fullName>
        <ecNumber evidence="12">5.6.2.4</ecNumber>
    </alternativeName>
    <alternativeName>
        <fullName evidence="12">DNA 3'-5' helicase PriA</fullName>
    </alternativeName>
</protein>
<dbReference type="PANTHER" id="PTHR30580:SF0">
    <property type="entry name" value="PRIMOSOMAL PROTEIN N"/>
    <property type="match status" value="1"/>
</dbReference>
<dbReference type="CDD" id="cd18804">
    <property type="entry name" value="SF2_C_priA"/>
    <property type="match status" value="1"/>
</dbReference>
<reference evidence="15 16" key="1">
    <citation type="submission" date="2020-02" db="EMBL/GenBank/DDBJ databases">
        <title>Bacillus aquiflavi sp. nov., isolated from yellow water of strong flavor Chinese baijiu in Yibin region of China.</title>
        <authorList>
            <person name="Xie J."/>
        </authorList>
    </citation>
    <scope>NUCLEOTIDE SEQUENCE [LARGE SCALE GENOMIC DNA]</scope>
    <source>
        <strain evidence="15 16">SA4</strain>
    </source>
</reference>
<dbReference type="GO" id="GO:0006269">
    <property type="term" value="P:DNA replication, synthesis of primer"/>
    <property type="evidence" value="ECO:0007669"/>
    <property type="project" value="UniProtKB-KW"/>
</dbReference>
<dbReference type="AlphaFoldDB" id="A0A6M0Q569"/>
<dbReference type="Pfam" id="PF00271">
    <property type="entry name" value="Helicase_C"/>
    <property type="match status" value="1"/>
</dbReference>
<comment type="function">
    <text evidence="12">Initiates the restart of stalled replication forks, which reloads the replicative helicase on sites other than the origin of replication. Recognizes and binds to abandoned replication forks and remodels them to uncover a helicase loading site. Promotes assembly of the primosome at these replication forks.</text>
</comment>
<comment type="similarity">
    <text evidence="12">Belongs to the helicase family. PriA subfamily.</text>
</comment>
<feature type="binding site" evidence="12">
    <location>
        <position position="541"/>
    </location>
    <ligand>
        <name>Zn(2+)</name>
        <dbReference type="ChEBI" id="CHEBI:29105"/>
        <label>2</label>
    </ligand>
</feature>
<feature type="binding site" evidence="12">
    <location>
        <position position="538"/>
    </location>
    <ligand>
        <name>Zn(2+)</name>
        <dbReference type="ChEBI" id="CHEBI:29105"/>
        <label>2</label>
    </ligand>
</feature>
<feature type="binding site" evidence="12">
    <location>
        <position position="523"/>
    </location>
    <ligand>
        <name>Zn(2+)</name>
        <dbReference type="ChEBI" id="CHEBI:29105"/>
        <label>2</label>
    </ligand>
</feature>
<feature type="binding site" evidence="12">
    <location>
        <position position="554"/>
    </location>
    <ligand>
        <name>Zn(2+)</name>
        <dbReference type="ChEBI" id="CHEBI:29105"/>
        <label>1</label>
    </ligand>
</feature>
<dbReference type="InterPro" id="IPR040498">
    <property type="entry name" value="PriA_CRR"/>
</dbReference>
<dbReference type="InterPro" id="IPR001650">
    <property type="entry name" value="Helicase_C-like"/>
</dbReference>
<keyword evidence="16" id="KW-1185">Reference proteome</keyword>
<dbReference type="InterPro" id="IPR027417">
    <property type="entry name" value="P-loop_NTPase"/>
</dbReference>
<evidence type="ECO:0000256" key="10">
    <source>
        <dbReference type="ARBA" id="ARBA00023235"/>
    </source>
</evidence>
<dbReference type="HAMAP" id="MF_00983">
    <property type="entry name" value="PriA"/>
    <property type="match status" value="1"/>
</dbReference>
<proteinExistence type="inferred from homology"/>
<dbReference type="InterPro" id="IPR041222">
    <property type="entry name" value="PriA_3primeBD"/>
</dbReference>
<keyword evidence="6 12" id="KW-0347">Helicase</keyword>
<evidence type="ECO:0000256" key="9">
    <source>
        <dbReference type="ARBA" id="ARBA00023125"/>
    </source>
</evidence>
<gene>
    <name evidence="12 15" type="primary">priA</name>
    <name evidence="15" type="ORF">G4D63_00915</name>
</gene>
<organism evidence="15 16">
    <name type="scientific">Bacillus mesophilus</name>
    <dbReference type="NCBI Taxonomy" id="1808955"/>
    <lineage>
        <taxon>Bacteria</taxon>
        <taxon>Bacillati</taxon>
        <taxon>Bacillota</taxon>
        <taxon>Bacilli</taxon>
        <taxon>Bacillales</taxon>
        <taxon>Bacillaceae</taxon>
        <taxon>Bacillus</taxon>
    </lineage>
</organism>
<dbReference type="SUPFAM" id="SSF52540">
    <property type="entry name" value="P-loop containing nucleoside triphosphate hydrolases"/>
    <property type="match status" value="2"/>
</dbReference>
<keyword evidence="8 12" id="KW-0067">ATP-binding</keyword>
<evidence type="ECO:0000256" key="6">
    <source>
        <dbReference type="ARBA" id="ARBA00022806"/>
    </source>
</evidence>
<feature type="binding site" evidence="12">
    <location>
        <position position="514"/>
    </location>
    <ligand>
        <name>Zn(2+)</name>
        <dbReference type="ChEBI" id="CHEBI:29105"/>
        <label>1</label>
    </ligand>
</feature>
<comment type="subunit">
    <text evidence="12">Component of the replication restart primosome.</text>
</comment>
<dbReference type="Gene3D" id="3.40.50.300">
    <property type="entry name" value="P-loop containing nucleotide triphosphate hydrolases"/>
    <property type="match status" value="2"/>
</dbReference>
<dbReference type="GO" id="GO:0016787">
    <property type="term" value="F:hydrolase activity"/>
    <property type="evidence" value="ECO:0007669"/>
    <property type="project" value="UniProtKB-KW"/>
</dbReference>
<evidence type="ECO:0000256" key="7">
    <source>
        <dbReference type="ARBA" id="ARBA00022833"/>
    </source>
</evidence>
<evidence type="ECO:0000256" key="11">
    <source>
        <dbReference type="ARBA" id="ARBA00048988"/>
    </source>
</evidence>
<evidence type="ECO:0000256" key="12">
    <source>
        <dbReference type="HAMAP-Rule" id="MF_00983"/>
    </source>
</evidence>
<evidence type="ECO:0000259" key="13">
    <source>
        <dbReference type="PROSITE" id="PS51192"/>
    </source>
</evidence>
<dbReference type="Pfam" id="PF18319">
    <property type="entry name" value="Zn_ribbon_PriA"/>
    <property type="match status" value="1"/>
</dbReference>
<dbReference type="RefSeq" id="WP_163176766.1">
    <property type="nucleotide sequence ID" value="NZ_JAAIWM010000001.1"/>
</dbReference>
<keyword evidence="4 12" id="KW-0547">Nucleotide-binding</keyword>
<dbReference type="GO" id="GO:0008270">
    <property type="term" value="F:zinc ion binding"/>
    <property type="evidence" value="ECO:0007669"/>
    <property type="project" value="UniProtKB-UniRule"/>
</dbReference>
<name>A0A6M0Q569_9BACI</name>
<dbReference type="Pfam" id="PF18074">
    <property type="entry name" value="PriA_C"/>
    <property type="match status" value="1"/>
</dbReference>
<dbReference type="GO" id="GO:1990077">
    <property type="term" value="C:primosome complex"/>
    <property type="evidence" value="ECO:0007669"/>
    <property type="project" value="UniProtKB-UniRule"/>
</dbReference>
<dbReference type="GO" id="GO:0003677">
    <property type="term" value="F:DNA binding"/>
    <property type="evidence" value="ECO:0007669"/>
    <property type="project" value="UniProtKB-UniRule"/>
</dbReference>
<dbReference type="GO" id="GO:0006310">
    <property type="term" value="P:DNA recombination"/>
    <property type="evidence" value="ECO:0007669"/>
    <property type="project" value="InterPro"/>
</dbReference>
<dbReference type="InterPro" id="IPR042115">
    <property type="entry name" value="PriA_3primeBD_sf"/>
</dbReference>
<accession>A0A6M0Q569</accession>
<feature type="binding site" evidence="12">
    <location>
        <position position="520"/>
    </location>
    <ligand>
        <name>Zn(2+)</name>
        <dbReference type="ChEBI" id="CHEBI:29105"/>
        <label>2</label>
    </ligand>
</feature>
<keyword evidence="3 12" id="KW-0479">Metal-binding</keyword>
<dbReference type="PANTHER" id="PTHR30580">
    <property type="entry name" value="PRIMOSOMAL PROTEIN N"/>
    <property type="match status" value="1"/>
</dbReference>
<dbReference type="SMART" id="SM00487">
    <property type="entry name" value="DEXDc"/>
    <property type="match status" value="1"/>
</dbReference>
<evidence type="ECO:0000256" key="5">
    <source>
        <dbReference type="ARBA" id="ARBA00022801"/>
    </source>
</evidence>
<dbReference type="GO" id="GO:0006302">
    <property type="term" value="P:double-strand break repair"/>
    <property type="evidence" value="ECO:0007669"/>
    <property type="project" value="InterPro"/>
</dbReference>
<dbReference type="NCBIfam" id="TIGR00595">
    <property type="entry name" value="priA"/>
    <property type="match status" value="1"/>
</dbReference>
<dbReference type="FunFam" id="3.40.1440.60:FF:000001">
    <property type="entry name" value="Primosomal protein N"/>
    <property type="match status" value="1"/>
</dbReference>
<feature type="binding site" evidence="12">
    <location>
        <position position="551"/>
    </location>
    <ligand>
        <name>Zn(2+)</name>
        <dbReference type="ChEBI" id="CHEBI:29105"/>
        <label>1</label>
    </ligand>
</feature>
<keyword evidence="2 12" id="KW-0235">DNA replication</keyword>
<evidence type="ECO:0000313" key="16">
    <source>
        <dbReference type="Proteomes" id="UP000481043"/>
    </source>
</evidence>
<keyword evidence="1 12" id="KW-0639">Primosome</keyword>
<feature type="domain" description="Helicase C-terminal" evidence="14">
    <location>
        <begin position="546"/>
        <end position="700"/>
    </location>
</feature>
<dbReference type="PROSITE" id="PS51194">
    <property type="entry name" value="HELICASE_CTER"/>
    <property type="match status" value="1"/>
</dbReference>
<dbReference type="InterPro" id="IPR005259">
    <property type="entry name" value="PriA"/>
</dbReference>
<dbReference type="InterPro" id="IPR041236">
    <property type="entry name" value="PriA_C"/>
</dbReference>
<keyword evidence="5 12" id="KW-0378">Hydrolase</keyword>
<dbReference type="InterPro" id="IPR014001">
    <property type="entry name" value="Helicase_ATP-bd"/>
</dbReference>
<dbReference type="EMBL" id="JAAIWM010000001">
    <property type="protein sequence ID" value="NEY70288.1"/>
    <property type="molecule type" value="Genomic_DNA"/>
</dbReference>
<evidence type="ECO:0000256" key="3">
    <source>
        <dbReference type="ARBA" id="ARBA00022723"/>
    </source>
</evidence>
<dbReference type="Proteomes" id="UP000481043">
    <property type="component" value="Unassembled WGS sequence"/>
</dbReference>
<keyword evidence="7 12" id="KW-0862">Zinc</keyword>
<comment type="cofactor">
    <cofactor evidence="12">
        <name>Zn(2+)</name>
        <dbReference type="ChEBI" id="CHEBI:29105"/>
    </cofactor>
    <text evidence="12">Binds 2 zinc ions per subunit.</text>
</comment>
<comment type="caution">
    <text evidence="15">The sequence shown here is derived from an EMBL/GenBank/DDBJ whole genome shotgun (WGS) entry which is preliminary data.</text>
</comment>
<dbReference type="Pfam" id="PF00270">
    <property type="entry name" value="DEAD"/>
    <property type="match status" value="1"/>
</dbReference>
<dbReference type="GO" id="GO:0043138">
    <property type="term" value="F:3'-5' DNA helicase activity"/>
    <property type="evidence" value="ECO:0007669"/>
    <property type="project" value="UniProtKB-EC"/>
</dbReference>
<feature type="domain" description="Helicase ATP-binding" evidence="13">
    <location>
        <begin position="283"/>
        <end position="449"/>
    </location>
</feature>
<feature type="binding site" evidence="12">
    <location>
        <position position="511"/>
    </location>
    <ligand>
        <name>Zn(2+)</name>
        <dbReference type="ChEBI" id="CHEBI:29105"/>
        <label>1</label>
    </ligand>
</feature>
<sequence length="805" mass="92039">MNIAKVIVDVPARQTDRAFDYLIPEDYYGLVQPGVRVIVPFGPRSLQGFVVGVESSSNVEKLKAITQLLDIEPILNEELLQLGKWVTEQTLSYQISSFQAMLPAALKAKYEKEVELIKPEQLSFMPVTLQKLFQQSLTVSWGNIENEPGLMKSIQKEIGNGNVEVNYVVKARGKKKTHKVLFFNSTNEEARTLLDTMSSQAARQKEVIEFFLDKQIKEVPRITLKNELSTTDSPIKALIEKGILTEKDKEIYRDPHANREFKRTQPLPLTEEQSNAIIPILHSIEHNQHQTYLLYGVTGSGKTEVYLQSIEEVLKKGQQAIVLVPEISLTPQMVERFKGRFGSSVAVLHSGLSIGEKYDEWRKIYRKEVNVVVGARSAVFAPFENLGIIIIDEEHESSYKQEENPRYHARDVAIYRGSFHQCPVVLGSATPTLETFARAKKGLYELLPLSKRMHDKGMPAVDIVDMREELREGNRSMFSSLLFEKLQDRLEKKEQTVLFLNRRGYSTFIMCRDCGFVVTCPECDISLTYHRSQQLVKCHYCGYEEPVVKQCPSCQSDHIRFFGTGTQKVEEEIGKLLPEARIIRMDVDTTSRKGSHEKLLTAFGEGKADILLGTQMIAKGLDFPRVTLVGVLTADTMLHLPDFRSSEKTFQLLTQVSGRAGRHELPGEVVIQTYTPEHYSVELASQHNYQDFYLREMGIRKLHQYPPFFYVTLITVSHPEITKVVAVTEKISTYLRSNLSSQTIVLGPAASPIPRIKNRYRYQCMIKYKDEPQLRSYLKDLMDHYQKEMQQELQITIDMNPYMIM</sequence>
<dbReference type="NCBIfam" id="NF004066">
    <property type="entry name" value="PRK05580.1-3"/>
    <property type="match status" value="1"/>
</dbReference>
<dbReference type="FunFam" id="3.40.50.300:FF:000489">
    <property type="entry name" value="Primosome assembly protein PriA"/>
    <property type="match status" value="1"/>
</dbReference>
<comment type="catalytic activity">
    <reaction evidence="12">
        <text>Couples ATP hydrolysis with the unwinding of duplex DNA by translocating in the 3'-5' direction.</text>
        <dbReference type="EC" id="5.6.2.4"/>
    </reaction>
</comment>
<dbReference type="GO" id="GO:0005524">
    <property type="term" value="F:ATP binding"/>
    <property type="evidence" value="ECO:0007669"/>
    <property type="project" value="UniProtKB-UniRule"/>
</dbReference>
<evidence type="ECO:0000313" key="15">
    <source>
        <dbReference type="EMBL" id="NEY70288.1"/>
    </source>
</evidence>
<evidence type="ECO:0000256" key="4">
    <source>
        <dbReference type="ARBA" id="ARBA00022741"/>
    </source>
</evidence>
<comment type="catalytic activity">
    <reaction evidence="11 12">
        <text>ATP + H2O = ADP + phosphate + H(+)</text>
        <dbReference type="Rhea" id="RHEA:13065"/>
        <dbReference type="ChEBI" id="CHEBI:15377"/>
        <dbReference type="ChEBI" id="CHEBI:15378"/>
        <dbReference type="ChEBI" id="CHEBI:30616"/>
        <dbReference type="ChEBI" id="CHEBI:43474"/>
        <dbReference type="ChEBI" id="CHEBI:456216"/>
        <dbReference type="EC" id="5.6.2.4"/>
    </reaction>
</comment>